<evidence type="ECO:0000259" key="1">
    <source>
        <dbReference type="Pfam" id="PF04248"/>
    </source>
</evidence>
<protein>
    <submittedName>
        <fullName evidence="2">DUF427 domain-containing protein</fullName>
    </submittedName>
</protein>
<dbReference type="InterPro" id="IPR007361">
    <property type="entry name" value="DUF427"/>
</dbReference>
<dbReference type="RefSeq" id="WP_259625775.1">
    <property type="nucleotide sequence ID" value="NZ_JANYMP010000013.1"/>
</dbReference>
<dbReference type="AlphaFoldDB" id="A0A9X2VQ54"/>
<sequence length="248" mass="28077">MPHFPASIVPVDHVQPVPCRVRGVLANEVVVDSTRALYVWEHPYYPQFYFPRADVRADLLVDEHAARDTSRGAAHVHGVRVGGMHRPSSALRYADFHDSVRFEWAALDLWFEEDEQVFVHPRSPYTRVDALRSSRSVRVELDGVVVAESSSPVLVFETGLPTRYYLSRTDVDFSVLTRTDTVTSCPYKGTTTDYWSITTPRGVHPDLAWSYSFPAKDVLPIAGLVAFYDEKVDVVLDGVRQDRPVTHF</sequence>
<dbReference type="EMBL" id="JANYMP010000013">
    <property type="protein sequence ID" value="MCS7480279.1"/>
    <property type="molecule type" value="Genomic_DNA"/>
</dbReference>
<dbReference type="PANTHER" id="PTHR34310">
    <property type="entry name" value="DUF427 DOMAIN PROTEIN (AFU_ORTHOLOGUE AFUA_3G02220)"/>
    <property type="match status" value="1"/>
</dbReference>
<feature type="domain" description="DUF427" evidence="1">
    <location>
        <begin position="137"/>
        <end position="230"/>
    </location>
</feature>
<dbReference type="PANTHER" id="PTHR34310:SF9">
    <property type="entry name" value="BLR5716 PROTEIN"/>
    <property type="match status" value="1"/>
</dbReference>
<name>A0A9X2VQ54_9PSEU</name>
<accession>A0A9X2VQ54</accession>
<feature type="domain" description="DUF427" evidence="1">
    <location>
        <begin position="22"/>
        <end position="98"/>
    </location>
</feature>
<organism evidence="2 3">
    <name type="scientific">Umezawaea endophytica</name>
    <dbReference type="NCBI Taxonomy" id="1654476"/>
    <lineage>
        <taxon>Bacteria</taxon>
        <taxon>Bacillati</taxon>
        <taxon>Actinomycetota</taxon>
        <taxon>Actinomycetes</taxon>
        <taxon>Pseudonocardiales</taxon>
        <taxon>Pseudonocardiaceae</taxon>
        <taxon>Umezawaea</taxon>
    </lineage>
</organism>
<evidence type="ECO:0000313" key="2">
    <source>
        <dbReference type="EMBL" id="MCS7480279.1"/>
    </source>
</evidence>
<evidence type="ECO:0000313" key="3">
    <source>
        <dbReference type="Proteomes" id="UP001141259"/>
    </source>
</evidence>
<dbReference type="Proteomes" id="UP001141259">
    <property type="component" value="Unassembled WGS sequence"/>
</dbReference>
<dbReference type="Gene3D" id="2.170.150.40">
    <property type="entry name" value="Domain of unknown function (DUF427)"/>
    <property type="match status" value="2"/>
</dbReference>
<proteinExistence type="predicted"/>
<dbReference type="InterPro" id="IPR038694">
    <property type="entry name" value="DUF427_sf"/>
</dbReference>
<dbReference type="Pfam" id="PF04248">
    <property type="entry name" value="NTP_transf_9"/>
    <property type="match status" value="2"/>
</dbReference>
<gene>
    <name evidence="2" type="ORF">NZH93_25775</name>
</gene>
<keyword evidence="3" id="KW-1185">Reference proteome</keyword>
<reference evidence="2" key="1">
    <citation type="submission" date="2022-08" db="EMBL/GenBank/DDBJ databases">
        <authorList>
            <person name="Tistechok S."/>
            <person name="Samborskyy M."/>
            <person name="Roman I."/>
        </authorList>
    </citation>
    <scope>NUCLEOTIDE SEQUENCE</scope>
    <source>
        <strain evidence="2">DSM 103496</strain>
    </source>
</reference>
<comment type="caution">
    <text evidence="2">The sequence shown here is derived from an EMBL/GenBank/DDBJ whole genome shotgun (WGS) entry which is preliminary data.</text>
</comment>